<dbReference type="EMBL" id="JABCYN010000030">
    <property type="protein sequence ID" value="KAF6009916.1"/>
    <property type="molecule type" value="Genomic_DNA"/>
</dbReference>
<protein>
    <submittedName>
        <fullName evidence="2">Uncharacterized protein</fullName>
    </submittedName>
</protein>
<sequence>MDSEINFERLQKKHTKTLIGSTVRNESPAGVRDDEETAPEGKADSEMSDENQSTDLKDKEDELDRLLSQGVADLASEAEAMKAKMKKHSEELKSANSRRRGSDIETIREDDQERVAPAASYPDTAFAHEPRSVKTGGDDGVAAPAKVEYFKPHEMPTPKEIVEEVNAGSYTSPEREDKTTTGSDEFQGKKAGTT</sequence>
<dbReference type="Proteomes" id="UP000568158">
    <property type="component" value="Unassembled WGS sequence"/>
</dbReference>
<name>A0A8H6BDK6_DEKBR</name>
<proteinExistence type="predicted"/>
<reference evidence="2 3" key="1">
    <citation type="journal article" date="2020" name="Appl. Microbiol. Biotechnol.">
        <title>Targeted gene deletion in Brettanomyces bruxellensis with an expression-free CRISPR-Cas9 system.</title>
        <authorList>
            <person name="Varela C."/>
            <person name="Bartel C."/>
            <person name="Onetto C."/>
            <person name="Borneman A."/>
        </authorList>
    </citation>
    <scope>NUCLEOTIDE SEQUENCE [LARGE SCALE GENOMIC DNA]</scope>
    <source>
        <strain evidence="2 3">AWRI1613</strain>
    </source>
</reference>
<feature type="compositionally biased region" description="Basic and acidic residues" evidence="1">
    <location>
        <begin position="55"/>
        <end position="64"/>
    </location>
</feature>
<gene>
    <name evidence="2" type="ORF">HII12_003462</name>
</gene>
<dbReference type="AlphaFoldDB" id="A0A8H6BDK6"/>
<evidence type="ECO:0000313" key="3">
    <source>
        <dbReference type="Proteomes" id="UP000568158"/>
    </source>
</evidence>
<evidence type="ECO:0000256" key="1">
    <source>
        <dbReference type="SAM" id="MobiDB-lite"/>
    </source>
</evidence>
<comment type="caution">
    <text evidence="2">The sequence shown here is derived from an EMBL/GenBank/DDBJ whole genome shotgun (WGS) entry which is preliminary data.</text>
</comment>
<organism evidence="2 3">
    <name type="scientific">Dekkera bruxellensis</name>
    <name type="common">Brettanomyces custersii</name>
    <dbReference type="NCBI Taxonomy" id="5007"/>
    <lineage>
        <taxon>Eukaryota</taxon>
        <taxon>Fungi</taxon>
        <taxon>Dikarya</taxon>
        <taxon>Ascomycota</taxon>
        <taxon>Saccharomycotina</taxon>
        <taxon>Pichiomycetes</taxon>
        <taxon>Pichiales</taxon>
        <taxon>Pichiaceae</taxon>
        <taxon>Brettanomyces</taxon>
    </lineage>
</organism>
<feature type="compositionally biased region" description="Basic and acidic residues" evidence="1">
    <location>
        <begin position="1"/>
        <end position="10"/>
    </location>
</feature>
<evidence type="ECO:0000313" key="2">
    <source>
        <dbReference type="EMBL" id="KAF6009916.1"/>
    </source>
</evidence>
<feature type="compositionally biased region" description="Basic and acidic residues" evidence="1">
    <location>
        <begin position="148"/>
        <end position="162"/>
    </location>
</feature>
<accession>A0A8H6BDK6</accession>
<feature type="region of interest" description="Disordered" evidence="1">
    <location>
        <begin position="1"/>
        <end position="64"/>
    </location>
</feature>
<feature type="region of interest" description="Disordered" evidence="1">
    <location>
        <begin position="80"/>
        <end position="194"/>
    </location>
</feature>
<feature type="compositionally biased region" description="Basic and acidic residues" evidence="1">
    <location>
        <begin position="100"/>
        <end position="114"/>
    </location>
</feature>